<feature type="domain" description="DUF3899" evidence="2">
    <location>
        <begin position="12"/>
        <end position="91"/>
    </location>
</feature>
<keyword evidence="1" id="KW-0812">Transmembrane</keyword>
<reference evidence="3" key="1">
    <citation type="submission" date="2022-09" db="EMBL/GenBank/DDBJ databases">
        <title>Novel Mycoplasma species identified in domestic and wild animals.</title>
        <authorList>
            <person name="Volokhov D.V."/>
            <person name="Furtak V.A."/>
            <person name="Zagorodnyaya T.A."/>
        </authorList>
    </citation>
    <scope>NUCLEOTIDE SEQUENCE</scope>
    <source>
        <strain evidence="3">Oakley</strain>
    </source>
</reference>
<keyword evidence="1" id="KW-1133">Transmembrane helix</keyword>
<evidence type="ECO:0000256" key="1">
    <source>
        <dbReference type="SAM" id="Phobius"/>
    </source>
</evidence>
<dbReference type="InterPro" id="IPR025007">
    <property type="entry name" value="DUF3899"/>
</dbReference>
<protein>
    <submittedName>
        <fullName evidence="3">DUF3899 domain-containing protein</fullName>
    </submittedName>
</protein>
<proteinExistence type="predicted"/>
<comment type="caution">
    <text evidence="3">The sequence shown here is derived from an EMBL/GenBank/DDBJ whole genome shotgun (WGS) entry which is preliminary data.</text>
</comment>
<evidence type="ECO:0000313" key="3">
    <source>
        <dbReference type="EMBL" id="MCV2232468.1"/>
    </source>
</evidence>
<feature type="transmembrane region" description="Helical" evidence="1">
    <location>
        <begin position="73"/>
        <end position="93"/>
    </location>
</feature>
<sequence>MGSTFTISSLSDVLFVVGIITFLPSIVAMTKAYVVFQGFSYAMKSLFARNFKTQYPNFKDYQSVKEDDVKTTFFIELLIASGIVMVIGIILAVI</sequence>
<dbReference type="EMBL" id="JAOVQM010000005">
    <property type="protein sequence ID" value="MCV2232468.1"/>
    <property type="molecule type" value="Genomic_DNA"/>
</dbReference>
<keyword evidence="4" id="KW-1185">Reference proteome</keyword>
<evidence type="ECO:0000259" key="2">
    <source>
        <dbReference type="Pfam" id="PF13038"/>
    </source>
</evidence>
<feature type="transmembrane region" description="Helical" evidence="1">
    <location>
        <begin position="12"/>
        <end position="36"/>
    </location>
</feature>
<gene>
    <name evidence="3" type="ORF">N7548_06475</name>
</gene>
<organism evidence="3 4">
    <name type="scientific">Paracholeplasma manati</name>
    <dbReference type="NCBI Taxonomy" id="591373"/>
    <lineage>
        <taxon>Bacteria</taxon>
        <taxon>Bacillati</taxon>
        <taxon>Mycoplasmatota</taxon>
        <taxon>Mollicutes</taxon>
        <taxon>Acholeplasmatales</taxon>
        <taxon>Acholeplasmataceae</taxon>
        <taxon>Paracholeplasma</taxon>
    </lineage>
</organism>
<dbReference type="Proteomes" id="UP001177160">
    <property type="component" value="Unassembled WGS sequence"/>
</dbReference>
<accession>A0ABT2Y7K0</accession>
<keyword evidence="1" id="KW-0472">Membrane</keyword>
<name>A0ABT2Y7K0_9MOLU</name>
<evidence type="ECO:0000313" key="4">
    <source>
        <dbReference type="Proteomes" id="UP001177160"/>
    </source>
</evidence>
<dbReference type="Pfam" id="PF13038">
    <property type="entry name" value="DUF3899"/>
    <property type="match status" value="1"/>
</dbReference>